<reference evidence="2" key="3">
    <citation type="submission" date="2019-09" db="EMBL/GenBank/DDBJ databases">
        <authorList>
            <person name="Zhang D.-C."/>
        </authorList>
    </citation>
    <scope>NUCLEOTIDE SEQUENCE</scope>
    <source>
        <strain evidence="2">RU-4-M-4</strain>
    </source>
</reference>
<dbReference type="AlphaFoldDB" id="A0A5M7B1K7"/>
<gene>
    <name evidence="2" type="ORF">F2B50_12525</name>
    <name evidence="3" type="ORF">FPF71_12525</name>
</gene>
<evidence type="ECO:0000256" key="1">
    <source>
        <dbReference type="SAM" id="SignalP"/>
    </source>
</evidence>
<comment type="caution">
    <text evidence="2">The sequence shown here is derived from an EMBL/GenBank/DDBJ whole genome shotgun (WGS) entry which is preliminary data.</text>
</comment>
<dbReference type="InterPro" id="IPR051200">
    <property type="entry name" value="Host-pathogen_enzymatic-act"/>
</dbReference>
<feature type="signal peptide" evidence="1">
    <location>
        <begin position="1"/>
        <end position="21"/>
    </location>
</feature>
<dbReference type="Gene3D" id="2.130.10.10">
    <property type="entry name" value="YVTN repeat-like/Quinoprotein amine dehydrogenase"/>
    <property type="match status" value="1"/>
</dbReference>
<evidence type="ECO:0000313" key="5">
    <source>
        <dbReference type="Proteomes" id="UP000322315"/>
    </source>
</evidence>
<dbReference type="Pfam" id="PF16819">
    <property type="entry name" value="DUF5074"/>
    <property type="match status" value="1"/>
</dbReference>
<evidence type="ECO:0000313" key="4">
    <source>
        <dbReference type="Proteomes" id="UP000315145"/>
    </source>
</evidence>
<accession>A0A5M7B1K7</accession>
<organism evidence="2 5">
    <name type="scientific">Algibacter amylolyticus</name>
    <dbReference type="NCBI Taxonomy" id="1608400"/>
    <lineage>
        <taxon>Bacteria</taxon>
        <taxon>Pseudomonadati</taxon>
        <taxon>Bacteroidota</taxon>
        <taxon>Flavobacteriia</taxon>
        <taxon>Flavobacteriales</taxon>
        <taxon>Flavobacteriaceae</taxon>
        <taxon>Algibacter</taxon>
    </lineage>
</organism>
<name>A0A5M7B1K7_9FLAO</name>
<dbReference type="InterPro" id="IPR015943">
    <property type="entry name" value="WD40/YVTN_repeat-like_dom_sf"/>
</dbReference>
<dbReference type="InterPro" id="IPR031815">
    <property type="entry name" value="DUF5074"/>
</dbReference>
<dbReference type="InterPro" id="IPR011048">
    <property type="entry name" value="Haem_d1_sf"/>
</dbReference>
<reference evidence="3 4" key="2">
    <citation type="submission" date="2019-07" db="EMBL/GenBank/DDBJ databases">
        <title>Algibacter marinivivus sp. nov., isolated from the surface of a marine red alga.</title>
        <authorList>
            <person name="Zhong X."/>
            <person name="Xu W."/>
            <person name="Zhang Y."/>
            <person name="Zhang Q."/>
            <person name="Du Z."/>
        </authorList>
    </citation>
    <scope>NUCLEOTIDE SEQUENCE [LARGE SCALE GENOMIC DNA]</scope>
    <source>
        <strain evidence="3 4">RU-4-M-4</strain>
    </source>
</reference>
<keyword evidence="1" id="KW-0732">Signal</keyword>
<dbReference type="PANTHER" id="PTHR47197:SF3">
    <property type="entry name" value="DIHYDRO-HEME D1 DEHYDROGENASE"/>
    <property type="match status" value="1"/>
</dbReference>
<dbReference type="SUPFAM" id="SSF51004">
    <property type="entry name" value="C-terminal (heme d1) domain of cytochrome cd1-nitrite reductase"/>
    <property type="match status" value="1"/>
</dbReference>
<proteinExistence type="predicted"/>
<dbReference type="OrthoDB" id="9773938at2"/>
<keyword evidence="4" id="KW-1185">Reference proteome</keyword>
<protein>
    <submittedName>
        <fullName evidence="2">YncE family protein</fullName>
    </submittedName>
</protein>
<dbReference type="PANTHER" id="PTHR47197">
    <property type="entry name" value="PROTEIN NIRF"/>
    <property type="match status" value="1"/>
</dbReference>
<evidence type="ECO:0000313" key="2">
    <source>
        <dbReference type="EMBL" id="KAA5823523.1"/>
    </source>
</evidence>
<dbReference type="EMBL" id="VMBF01000008">
    <property type="protein sequence ID" value="TSJ74011.1"/>
    <property type="molecule type" value="Genomic_DNA"/>
</dbReference>
<sequence>MKINKLLVLALLTSIFITSCSEDSDDNPVVPKGDYENGLIVSHEGNFGQGNASVSFVSDDFLTVENNVFSNVNGAPLGDTAQSITFSDDLAYIVLNVSNKIEVVNRYTFESVATINSGLVNPRYMTISNGKGYVTNWGDGGDSTDDFVAVIDLATNTVSNTIHVGEGPEYILEKGYMLYVSHKGGWGVNNIISVIDTTDNNVGTLEVNDAPGAMAFDSNGNLVVLCSGANQYWLTPAVETLASITRISTNNSAILDVMEFASGEHPSIMTHDDDELFYILNGEVYELEDSSDALPTTAILDVSSTSAYGISVEDDTLYVANSNFTEESDLLIYDLDSASLMETIELSIGAAKIYFN</sequence>
<dbReference type="PROSITE" id="PS51257">
    <property type="entry name" value="PROKAR_LIPOPROTEIN"/>
    <property type="match status" value="1"/>
</dbReference>
<reference evidence="2 5" key="1">
    <citation type="journal article" date="2015" name="Int. J. Syst. Evol. Microbiol.">
        <title>Algibacter amylolyticus sp. nov., isolated from intertidal sediment.</title>
        <authorList>
            <person name="Zhang D.C."/>
            <person name="Wu J."/>
            <person name="Neuner K."/>
            <person name="Yao J."/>
            <person name="Margesin R."/>
        </authorList>
    </citation>
    <scope>NUCLEOTIDE SEQUENCE [LARGE SCALE GENOMIC DNA]</scope>
    <source>
        <strain evidence="2 5">RU-4-M-4</strain>
    </source>
</reference>
<dbReference type="Proteomes" id="UP000315145">
    <property type="component" value="Unassembled WGS sequence"/>
</dbReference>
<evidence type="ECO:0000313" key="3">
    <source>
        <dbReference type="EMBL" id="TSJ74011.1"/>
    </source>
</evidence>
<dbReference type="EMBL" id="VWRS01000008">
    <property type="protein sequence ID" value="KAA5823523.1"/>
    <property type="molecule type" value="Genomic_DNA"/>
</dbReference>
<feature type="chain" id="PRO_5024425748" evidence="1">
    <location>
        <begin position="22"/>
        <end position="356"/>
    </location>
</feature>
<dbReference type="Proteomes" id="UP000322315">
    <property type="component" value="Unassembled WGS sequence"/>
</dbReference>
<dbReference type="RefSeq" id="WP_144117008.1">
    <property type="nucleotide sequence ID" value="NZ_JACHGE010000002.1"/>
</dbReference>